<dbReference type="InterPro" id="IPR006439">
    <property type="entry name" value="HAD-SF_hydro_IA"/>
</dbReference>
<dbReference type="InterPro" id="IPR023214">
    <property type="entry name" value="HAD_sf"/>
</dbReference>
<dbReference type="InterPro" id="IPR044999">
    <property type="entry name" value="CbbY-like"/>
</dbReference>
<reference evidence="3 4" key="1">
    <citation type="submission" date="2014-11" db="EMBL/GenBank/DDBJ databases">
        <authorList>
            <person name="Zhu J."/>
            <person name="Qi W."/>
            <person name="Song R."/>
        </authorList>
    </citation>
    <scope>NUCLEOTIDE SEQUENCE [LARGE SCALE GENOMIC DNA]</scope>
</reference>
<dbReference type="OMA" id="RFDLTFC"/>
<dbReference type="OrthoDB" id="431144at2759"/>
<dbReference type="SFLD" id="SFLDF00035">
    <property type="entry name" value="phosphoglycolate_phosphatase"/>
    <property type="match status" value="1"/>
</dbReference>
<dbReference type="Pfam" id="PF00702">
    <property type="entry name" value="Hydrolase"/>
    <property type="match status" value="1"/>
</dbReference>
<evidence type="ECO:0000256" key="2">
    <source>
        <dbReference type="ARBA" id="ARBA00022801"/>
    </source>
</evidence>
<dbReference type="SFLD" id="SFLDG01129">
    <property type="entry name" value="C1.5:_HAD__Beta-PGM__Phosphata"/>
    <property type="match status" value="1"/>
</dbReference>
<keyword evidence="4" id="KW-1185">Reference proteome</keyword>
<evidence type="ECO:0000313" key="4">
    <source>
        <dbReference type="Proteomes" id="UP000041254"/>
    </source>
</evidence>
<dbReference type="InterPro" id="IPR023198">
    <property type="entry name" value="PGP-like_dom2"/>
</dbReference>
<dbReference type="PANTHER" id="PTHR42896">
    <property type="entry name" value="XYLULOSE-1,5-BISPHOSPHATE (XUBP) PHOSPHATASE"/>
    <property type="match status" value="1"/>
</dbReference>
<dbReference type="SFLD" id="SFLDS00003">
    <property type="entry name" value="Haloacid_Dehalogenase"/>
    <property type="match status" value="1"/>
</dbReference>
<dbReference type="VEuPathDB" id="CryptoDB:Vbra_7444"/>
<evidence type="ECO:0000313" key="3">
    <source>
        <dbReference type="EMBL" id="CEL95598.1"/>
    </source>
</evidence>
<dbReference type="Gene3D" id="1.10.150.240">
    <property type="entry name" value="Putative phosphatase, domain 2"/>
    <property type="match status" value="1"/>
</dbReference>
<dbReference type="EMBL" id="CDMY01000231">
    <property type="protein sequence ID" value="CEL95598.1"/>
    <property type="molecule type" value="Genomic_DNA"/>
</dbReference>
<proteinExistence type="predicted"/>
<dbReference type="SFLD" id="SFLDG01135">
    <property type="entry name" value="C1.5.6:_HAD__Beta-PGM__Phospha"/>
    <property type="match status" value="1"/>
</dbReference>
<dbReference type="GO" id="GO:0046872">
    <property type="term" value="F:metal ion binding"/>
    <property type="evidence" value="ECO:0007669"/>
    <property type="project" value="UniProtKB-KW"/>
</dbReference>
<gene>
    <name evidence="3" type="ORF">Vbra_7444</name>
</gene>
<dbReference type="SUPFAM" id="SSF56784">
    <property type="entry name" value="HAD-like"/>
    <property type="match status" value="1"/>
</dbReference>
<dbReference type="InParanoid" id="A0A0G4EGM7"/>
<protein>
    <submittedName>
        <fullName evidence="3">Uncharacterized protein</fullName>
    </submittedName>
</protein>
<dbReference type="InterPro" id="IPR036412">
    <property type="entry name" value="HAD-like_sf"/>
</dbReference>
<name>A0A0G4EGM7_VITBC</name>
<dbReference type="NCBIfam" id="TIGR01509">
    <property type="entry name" value="HAD-SF-IA-v3"/>
    <property type="match status" value="1"/>
</dbReference>
<keyword evidence="1" id="KW-0479">Metal-binding</keyword>
<sequence length="310" mass="33515">MRLEVVGVCKCWALGSLVLFLLLRAIERLSSCYAAELLPGFAASSGLLDKVRRRGGCHGAALRMACSPFPILFDCDGVLADTERDAHRPAFNQAFREKGFDDVWGVDLYGHLLEVGGGKERMTAYWNEKEGGWPDGYRTPEEQAALVKELHLRKTAIFNDLINQGQVPLRPGVARIVDEAIAAGCPLAVCSTSSDKAVTNLVNVLLGPQRAPRFRIFAGDIVAKKKPSPDIYLLAAQQMNLDPSKCLVIEDSGIGLKAAKAAGMRCVVTKSSYTQNEDFSGADMVIAELGDPPHQCVSLDELARVLSVGV</sequence>
<dbReference type="GO" id="GO:0016787">
    <property type="term" value="F:hydrolase activity"/>
    <property type="evidence" value="ECO:0007669"/>
    <property type="project" value="UniProtKB-KW"/>
</dbReference>
<accession>A0A0G4EGM7</accession>
<dbReference type="PhylomeDB" id="A0A0G4EGM7"/>
<dbReference type="FunFam" id="3.40.50.1000:FF:000036">
    <property type="entry name" value="HAD family hydrolase"/>
    <property type="match status" value="1"/>
</dbReference>
<dbReference type="STRING" id="1169540.A0A0G4EGM7"/>
<dbReference type="Proteomes" id="UP000041254">
    <property type="component" value="Unassembled WGS sequence"/>
</dbReference>
<dbReference type="AlphaFoldDB" id="A0A0G4EGM7"/>
<dbReference type="Gene3D" id="3.40.50.1000">
    <property type="entry name" value="HAD superfamily/HAD-like"/>
    <property type="match status" value="1"/>
</dbReference>
<dbReference type="PANTHER" id="PTHR42896:SF2">
    <property type="entry name" value="CBBY-LIKE PROTEIN"/>
    <property type="match status" value="1"/>
</dbReference>
<organism evidence="3 4">
    <name type="scientific">Vitrella brassicaformis (strain CCMP3155)</name>
    <dbReference type="NCBI Taxonomy" id="1169540"/>
    <lineage>
        <taxon>Eukaryota</taxon>
        <taxon>Sar</taxon>
        <taxon>Alveolata</taxon>
        <taxon>Colpodellida</taxon>
        <taxon>Vitrellaceae</taxon>
        <taxon>Vitrella</taxon>
    </lineage>
</organism>
<evidence type="ECO:0000256" key="1">
    <source>
        <dbReference type="ARBA" id="ARBA00022723"/>
    </source>
</evidence>
<keyword evidence="2" id="KW-0378">Hydrolase</keyword>